<name>N0BLB7_9EURY</name>
<dbReference type="eggNOG" id="arCOG05194">
    <property type="taxonomic scope" value="Archaea"/>
</dbReference>
<dbReference type="SMART" id="SM00382">
    <property type="entry name" value="AAA"/>
    <property type="match status" value="1"/>
</dbReference>
<evidence type="ECO:0000313" key="4">
    <source>
        <dbReference type="Proteomes" id="UP000013307"/>
    </source>
</evidence>
<dbReference type="PANTHER" id="PTHR37291">
    <property type="entry name" value="5-METHYLCYTOSINE-SPECIFIC RESTRICTION ENZYME B"/>
    <property type="match status" value="1"/>
</dbReference>
<organism evidence="3 4">
    <name type="scientific">Archaeoglobus sulfaticallidus PM70-1</name>
    <dbReference type="NCBI Taxonomy" id="387631"/>
    <lineage>
        <taxon>Archaea</taxon>
        <taxon>Methanobacteriati</taxon>
        <taxon>Methanobacteriota</taxon>
        <taxon>Archaeoglobi</taxon>
        <taxon>Archaeoglobales</taxon>
        <taxon>Archaeoglobaceae</taxon>
        <taxon>Archaeoglobus</taxon>
    </lineage>
</organism>
<dbReference type="InterPro" id="IPR052934">
    <property type="entry name" value="Methyl-DNA_Rec/Restrict_Enz"/>
</dbReference>
<feature type="domain" description="AAA+ ATPase" evidence="2">
    <location>
        <begin position="359"/>
        <end position="710"/>
    </location>
</feature>
<dbReference type="InterPro" id="IPR003593">
    <property type="entry name" value="AAA+_ATPase"/>
</dbReference>
<dbReference type="InterPro" id="IPR027417">
    <property type="entry name" value="P-loop_NTPase"/>
</dbReference>
<dbReference type="Gene3D" id="3.40.50.300">
    <property type="entry name" value="P-loop containing nucleotide triphosphate hydrolases"/>
    <property type="match status" value="2"/>
</dbReference>
<dbReference type="REBASE" id="64807">
    <property type="entry name" value="Asu701McrBCP"/>
</dbReference>
<dbReference type="PANTHER" id="PTHR37291:SF1">
    <property type="entry name" value="TYPE IV METHYL-DIRECTED RESTRICTION ENZYME ECOKMCRB SUBUNIT"/>
    <property type="match status" value="1"/>
</dbReference>
<dbReference type="AlphaFoldDB" id="N0BLB7"/>
<dbReference type="OrthoDB" id="9837at2157"/>
<evidence type="ECO:0000259" key="2">
    <source>
        <dbReference type="SMART" id="SM00382"/>
    </source>
</evidence>
<dbReference type="Proteomes" id="UP000013307">
    <property type="component" value="Chromosome"/>
</dbReference>
<dbReference type="SUPFAM" id="SSF88697">
    <property type="entry name" value="PUA domain-like"/>
    <property type="match status" value="1"/>
</dbReference>
<dbReference type="HOGENOM" id="CLU_008747_2_1_2"/>
<dbReference type="GO" id="GO:0005524">
    <property type="term" value="F:ATP binding"/>
    <property type="evidence" value="ECO:0007669"/>
    <property type="project" value="InterPro"/>
</dbReference>
<dbReference type="eggNOG" id="arCOG01308">
    <property type="taxonomic scope" value="Archaea"/>
</dbReference>
<keyword evidence="1" id="KW-0175">Coiled coil</keyword>
<dbReference type="RefSeq" id="WP_015590934.1">
    <property type="nucleotide sequence ID" value="NC_021169.1"/>
</dbReference>
<proteinExistence type="predicted"/>
<evidence type="ECO:0000256" key="1">
    <source>
        <dbReference type="SAM" id="Coils"/>
    </source>
</evidence>
<dbReference type="SUPFAM" id="SSF52540">
    <property type="entry name" value="P-loop containing nucleoside triphosphate hydrolases"/>
    <property type="match status" value="1"/>
</dbReference>
<dbReference type="Pfam" id="PF07728">
    <property type="entry name" value="AAA_5"/>
    <property type="match status" value="1"/>
</dbReference>
<dbReference type="GeneID" id="25398467"/>
<reference evidence="3 4" key="1">
    <citation type="journal article" date="2013" name="Genome Announc.">
        <title>Complete Genome Sequence of the Thermophilic and Facultatively Chemolithoautotrophic Sulfate Reducer Archaeoglobus sulfaticallidus Strain PM70-1T.</title>
        <authorList>
            <person name="Stokke R."/>
            <person name="Hocking W.P."/>
            <person name="Steinsbu B.O."/>
            <person name="Steen I.H."/>
        </authorList>
    </citation>
    <scope>NUCLEOTIDE SEQUENCE [LARGE SCALE GENOMIC DNA]</scope>
    <source>
        <strain evidence="3">PM70-1</strain>
    </source>
</reference>
<dbReference type="EMBL" id="CP005290">
    <property type="protein sequence ID" value="AGK61336.1"/>
    <property type="molecule type" value="Genomic_DNA"/>
</dbReference>
<dbReference type="GO" id="GO:0016887">
    <property type="term" value="F:ATP hydrolysis activity"/>
    <property type="evidence" value="ECO:0007669"/>
    <property type="project" value="InterPro"/>
</dbReference>
<protein>
    <recommendedName>
        <fullName evidence="2">AAA+ ATPase domain-containing protein</fullName>
    </recommendedName>
</protein>
<feature type="coiled-coil region" evidence="1">
    <location>
        <begin position="3"/>
        <end position="41"/>
    </location>
</feature>
<sequence length="834" mass="96760">MDLENLLRKYKLSEEKLATWRKILDDVKNKLIEELEELKDSDYERGWKDVLKLLKEIEYIETGFFANLSQALKNESTREAIVEFIKNIETSDTKDFAYDLFKRGNIKNAKVTVISTLAHVLKPNWFIPLNHRISKAVKSLDLTKLHLANTKNFEEAVNVFQQILKKERDLVRASYALYSSIKKPRYWQIAPGENARFWELCVDKNIICVGWRKIVEKLGERLFEFSDYSSFSEVMKNEFKEPHQSYHQLWKFLKEVSKGDIIISNRGRKSIIGIGIIESNPEIGLELEYPIFRRVKWHKTDLDVPIPENLKGKFGGTIYELSEGDLKKLGIKDLIEEILNKIPEETNFVFDELNKILNSKKQVILYGPPGTGKTWLAKNFVDENAPETYKIAKKDVLENVKFFWWSINPRKWDYTQLEEGKGIELWYGQWKRAFEEISDGDIVFVYVGGKVGRIYAVGTYEEKDGKPHVKVQKIFDGPSWKDLKEDSVLGNSIPVRMGARGTLFPLDPDEGLRILELSNLNLDELGLSIEESYEKVETVRIVTFHPSYAYEEFIEGLKPETDNESRILYKVEEGIFKGICRDAHNALLNHAGVEKEWRVGENLPTLTEDELSKVGSSLNNAPKFFLIIDEINRGDISRIFGELITLLEPDKRLFAENELIVSLPYSKTKFGIPPNLYIIGTMNTADRSIALIDVALRRRFGFIELMPDYEVLEKELMNDEDEAGDIKELAISVLKALNERIKRLYDRDHQIGHSYFLKLKSCDSKDDAIEMLKQIWYYEILPLLQEYFYDSPEKLRDVLNGKFVEVGENYFDFREEKDFVGALEEVAKPKTEEG</sequence>
<keyword evidence="4" id="KW-1185">Reference proteome</keyword>
<dbReference type="InterPro" id="IPR015947">
    <property type="entry name" value="PUA-like_sf"/>
</dbReference>
<evidence type="ECO:0000313" key="3">
    <source>
        <dbReference type="EMBL" id="AGK61336.1"/>
    </source>
</evidence>
<gene>
    <name evidence="3" type="ORF">Asulf_01345</name>
</gene>
<dbReference type="InterPro" id="IPR011704">
    <property type="entry name" value="ATPase_dyneun-rel_AAA"/>
</dbReference>
<dbReference type="KEGG" id="ast:Asulf_01345"/>
<dbReference type="STRING" id="387631.Asulf_01345"/>
<accession>N0BLB7</accession>
<dbReference type="eggNOG" id="arCOG03779">
    <property type="taxonomic scope" value="Archaea"/>
</dbReference>